<protein>
    <submittedName>
        <fullName evidence="1">Uncharacterized protein</fullName>
    </submittedName>
</protein>
<dbReference type="EMBL" id="MU277237">
    <property type="protein sequence ID" value="KAI0058284.1"/>
    <property type="molecule type" value="Genomic_DNA"/>
</dbReference>
<comment type="caution">
    <text evidence="1">The sequence shown here is derived from an EMBL/GenBank/DDBJ whole genome shotgun (WGS) entry which is preliminary data.</text>
</comment>
<reference evidence="1" key="2">
    <citation type="journal article" date="2022" name="New Phytol.">
        <title>Evolutionary transition to the ectomycorrhizal habit in the genomes of a hyperdiverse lineage of mushroom-forming fungi.</title>
        <authorList>
            <person name="Looney B."/>
            <person name="Miyauchi S."/>
            <person name="Morin E."/>
            <person name="Drula E."/>
            <person name="Courty P.E."/>
            <person name="Kohler A."/>
            <person name="Kuo A."/>
            <person name="LaButti K."/>
            <person name="Pangilinan J."/>
            <person name="Lipzen A."/>
            <person name="Riley R."/>
            <person name="Andreopoulos W."/>
            <person name="He G."/>
            <person name="Johnson J."/>
            <person name="Nolan M."/>
            <person name="Tritt A."/>
            <person name="Barry K.W."/>
            <person name="Grigoriev I.V."/>
            <person name="Nagy L.G."/>
            <person name="Hibbett D."/>
            <person name="Henrissat B."/>
            <person name="Matheny P.B."/>
            <person name="Labbe J."/>
            <person name="Martin F.M."/>
        </authorList>
    </citation>
    <scope>NUCLEOTIDE SEQUENCE</scope>
    <source>
        <strain evidence="1">HHB10654</strain>
    </source>
</reference>
<proteinExistence type="predicted"/>
<accession>A0ACB8SNZ0</accession>
<keyword evidence="2" id="KW-1185">Reference proteome</keyword>
<dbReference type="Proteomes" id="UP000814140">
    <property type="component" value="Unassembled WGS sequence"/>
</dbReference>
<reference evidence="1" key="1">
    <citation type="submission" date="2021-03" db="EMBL/GenBank/DDBJ databases">
        <authorList>
            <consortium name="DOE Joint Genome Institute"/>
            <person name="Ahrendt S."/>
            <person name="Looney B.P."/>
            <person name="Miyauchi S."/>
            <person name="Morin E."/>
            <person name="Drula E."/>
            <person name="Courty P.E."/>
            <person name="Chicoki N."/>
            <person name="Fauchery L."/>
            <person name="Kohler A."/>
            <person name="Kuo A."/>
            <person name="Labutti K."/>
            <person name="Pangilinan J."/>
            <person name="Lipzen A."/>
            <person name="Riley R."/>
            <person name="Andreopoulos W."/>
            <person name="He G."/>
            <person name="Johnson J."/>
            <person name="Barry K.W."/>
            <person name="Grigoriev I.V."/>
            <person name="Nagy L."/>
            <person name="Hibbett D."/>
            <person name="Henrissat B."/>
            <person name="Matheny P.B."/>
            <person name="Labbe J."/>
            <person name="Martin F."/>
        </authorList>
    </citation>
    <scope>NUCLEOTIDE SEQUENCE</scope>
    <source>
        <strain evidence="1">HHB10654</strain>
    </source>
</reference>
<organism evidence="1 2">
    <name type="scientific">Artomyces pyxidatus</name>
    <dbReference type="NCBI Taxonomy" id="48021"/>
    <lineage>
        <taxon>Eukaryota</taxon>
        <taxon>Fungi</taxon>
        <taxon>Dikarya</taxon>
        <taxon>Basidiomycota</taxon>
        <taxon>Agaricomycotina</taxon>
        <taxon>Agaricomycetes</taxon>
        <taxon>Russulales</taxon>
        <taxon>Auriscalpiaceae</taxon>
        <taxon>Artomyces</taxon>
    </lineage>
</organism>
<evidence type="ECO:0000313" key="2">
    <source>
        <dbReference type="Proteomes" id="UP000814140"/>
    </source>
</evidence>
<gene>
    <name evidence="1" type="ORF">BV25DRAFT_1919484</name>
</gene>
<sequence>MNKDIFLQVGVRENFNLPKLHALIHYTPSVKLFGTSDNHNTEYSERLHIDYAKDAYRSTNHKDAYPQMTLWLQRKEQIMRHEWFIAWRLENNIALHAAPQAEVDKNAHFHIARFPSDKSANLHKLKVEYGTKDFQVALARYVLQTRNPGLSSRQVEQQARGVHLVFRSVAAFHVLKFWLKDPQDLEGAGLT</sequence>
<name>A0ACB8SNZ0_9AGAM</name>
<evidence type="ECO:0000313" key="1">
    <source>
        <dbReference type="EMBL" id="KAI0058284.1"/>
    </source>
</evidence>